<dbReference type="InterPro" id="IPR022470">
    <property type="entry name" value="PTPS_Cys_AS"/>
</dbReference>
<dbReference type="PROSITE" id="PS00987">
    <property type="entry name" value="PTPS_1"/>
    <property type="match status" value="1"/>
</dbReference>
<sequence length="72" mass="8158">MFVSKHLSDEEYAEIYGKCNNPNGHGHNYTGNYFYILLSIIMKTFCVVLKVSANTLAGTGIHIYRIKISDKD</sequence>
<dbReference type="GO" id="GO:0003874">
    <property type="term" value="F:6-pyruvoyltetrahydropterin synthase activity"/>
    <property type="evidence" value="ECO:0007669"/>
    <property type="project" value="InterPro"/>
</dbReference>
<keyword evidence="3" id="KW-1185">Reference proteome</keyword>
<reference evidence="3" key="1">
    <citation type="submission" date="2015-01" db="EMBL/GenBank/DDBJ databases">
        <authorList>
            <person name="Aksoy S."/>
            <person name="Warren W."/>
            <person name="Wilson R.K."/>
        </authorList>
    </citation>
    <scope>NUCLEOTIDE SEQUENCE [LARGE SCALE GENOMIC DNA]</scope>
    <source>
        <strain evidence="3">IAEA</strain>
    </source>
</reference>
<keyword evidence="1" id="KW-1133">Transmembrane helix</keyword>
<proteinExistence type="predicted"/>
<evidence type="ECO:0000256" key="1">
    <source>
        <dbReference type="SAM" id="Phobius"/>
    </source>
</evidence>
<feature type="transmembrane region" description="Helical" evidence="1">
    <location>
        <begin position="33"/>
        <end position="57"/>
    </location>
</feature>
<accession>A0A1B0BP34</accession>
<dbReference type="VEuPathDB" id="VectorBase:GPPI036086"/>
<name>A0A1B0BP34_9MUSC</name>
<dbReference type="EMBL" id="JXJN01017793">
    <property type="status" value="NOT_ANNOTATED_CDS"/>
    <property type="molecule type" value="Genomic_DNA"/>
</dbReference>
<dbReference type="AlphaFoldDB" id="A0A1B0BP34"/>
<keyword evidence="1" id="KW-0472">Membrane</keyword>
<evidence type="ECO:0008006" key="4">
    <source>
        <dbReference type="Google" id="ProtNLM"/>
    </source>
</evidence>
<dbReference type="GO" id="GO:0006729">
    <property type="term" value="P:tetrahydrobiopterin biosynthetic process"/>
    <property type="evidence" value="ECO:0007669"/>
    <property type="project" value="InterPro"/>
</dbReference>
<organism evidence="2 3">
    <name type="scientific">Glossina palpalis gambiensis</name>
    <dbReference type="NCBI Taxonomy" id="67801"/>
    <lineage>
        <taxon>Eukaryota</taxon>
        <taxon>Metazoa</taxon>
        <taxon>Ecdysozoa</taxon>
        <taxon>Arthropoda</taxon>
        <taxon>Hexapoda</taxon>
        <taxon>Insecta</taxon>
        <taxon>Pterygota</taxon>
        <taxon>Neoptera</taxon>
        <taxon>Endopterygota</taxon>
        <taxon>Diptera</taxon>
        <taxon>Brachycera</taxon>
        <taxon>Muscomorpha</taxon>
        <taxon>Hippoboscoidea</taxon>
        <taxon>Glossinidae</taxon>
        <taxon>Glossina</taxon>
    </lineage>
</organism>
<dbReference type="Gene3D" id="3.30.479.10">
    <property type="entry name" value="6-pyruvoyl tetrahydropterin synthase/QueD"/>
    <property type="match status" value="1"/>
</dbReference>
<dbReference type="Proteomes" id="UP000092460">
    <property type="component" value="Unassembled WGS sequence"/>
</dbReference>
<keyword evidence="1" id="KW-0812">Transmembrane</keyword>
<protein>
    <recommendedName>
        <fullName evidence="4">6-pyruvoyltetrahydropterin synthase</fullName>
    </recommendedName>
</protein>
<dbReference type="EnsemblMetazoa" id="GPPI036086-RA">
    <property type="protein sequence ID" value="GPPI036086-PA"/>
    <property type="gene ID" value="GPPI036086"/>
</dbReference>
<dbReference type="EMBL" id="JXJN01017794">
    <property type="status" value="NOT_ANNOTATED_CDS"/>
    <property type="molecule type" value="Genomic_DNA"/>
</dbReference>
<evidence type="ECO:0000313" key="3">
    <source>
        <dbReference type="Proteomes" id="UP000092460"/>
    </source>
</evidence>
<dbReference type="InterPro" id="IPR038418">
    <property type="entry name" value="6-PTP_synth/QueD_sf"/>
</dbReference>
<evidence type="ECO:0000313" key="2">
    <source>
        <dbReference type="EnsemblMetazoa" id="GPPI036086-PA"/>
    </source>
</evidence>
<reference evidence="2" key="2">
    <citation type="submission" date="2020-05" db="UniProtKB">
        <authorList>
            <consortium name="EnsemblMetazoa"/>
        </authorList>
    </citation>
    <scope>IDENTIFICATION</scope>
    <source>
        <strain evidence="2">IAEA</strain>
    </source>
</reference>